<feature type="transmembrane region" description="Helical" evidence="1">
    <location>
        <begin position="7"/>
        <end position="25"/>
    </location>
</feature>
<proteinExistence type="predicted"/>
<comment type="caution">
    <text evidence="2">The sequence shown here is derived from an EMBL/GenBank/DDBJ whole genome shotgun (WGS) entry which is preliminary data.</text>
</comment>
<reference evidence="2 3" key="1">
    <citation type="submission" date="2019-10" db="EMBL/GenBank/DDBJ databases">
        <title>Two novel species isolated from a subtropical stream in China.</title>
        <authorList>
            <person name="Lu H."/>
        </authorList>
    </citation>
    <scope>NUCLEOTIDE SEQUENCE [LARGE SCALE GENOMIC DNA]</scope>
    <source>
        <strain evidence="2 3">FT103W</strain>
    </source>
</reference>
<evidence type="ECO:0000313" key="3">
    <source>
        <dbReference type="Proteomes" id="UP000444318"/>
    </source>
</evidence>
<keyword evidence="1" id="KW-0812">Transmembrane</keyword>
<keyword evidence="1" id="KW-0472">Membrane</keyword>
<protein>
    <submittedName>
        <fullName evidence="2">Uncharacterized protein</fullName>
    </submittedName>
</protein>
<keyword evidence="1" id="KW-1133">Transmembrane helix</keyword>
<gene>
    <name evidence="2" type="ORF">GEV01_11905</name>
</gene>
<keyword evidence="3" id="KW-1185">Reference proteome</keyword>
<dbReference type="RefSeq" id="WP_152804535.1">
    <property type="nucleotide sequence ID" value="NZ_WHUF01000003.1"/>
</dbReference>
<accession>A0A843SDT1</accession>
<dbReference type="AlphaFoldDB" id="A0A843SDT1"/>
<evidence type="ECO:0000313" key="2">
    <source>
        <dbReference type="EMBL" id="MQA20214.1"/>
    </source>
</evidence>
<dbReference type="Proteomes" id="UP000444318">
    <property type="component" value="Unassembled WGS sequence"/>
</dbReference>
<feature type="transmembrane region" description="Helical" evidence="1">
    <location>
        <begin position="58"/>
        <end position="77"/>
    </location>
</feature>
<evidence type="ECO:0000256" key="1">
    <source>
        <dbReference type="SAM" id="Phobius"/>
    </source>
</evidence>
<organism evidence="2 3">
    <name type="scientific">Rugamonas rivuli</name>
    <dbReference type="NCBI Taxonomy" id="2743358"/>
    <lineage>
        <taxon>Bacteria</taxon>
        <taxon>Pseudomonadati</taxon>
        <taxon>Pseudomonadota</taxon>
        <taxon>Betaproteobacteria</taxon>
        <taxon>Burkholderiales</taxon>
        <taxon>Oxalobacteraceae</taxon>
        <taxon>Telluria group</taxon>
        <taxon>Rugamonas</taxon>
    </lineage>
</organism>
<name>A0A843SDT1_9BURK</name>
<dbReference type="EMBL" id="WHUF01000003">
    <property type="protein sequence ID" value="MQA20214.1"/>
    <property type="molecule type" value="Genomic_DNA"/>
</dbReference>
<sequence>MKQIFGYAVGINFFSFILGAMYFGGDALNGREKDGHFFLASHGKFTEVSESVFSYSKLHAMSVLVSIGLLVIFHYFGKTE</sequence>